<dbReference type="PANTHER" id="PTHR28626">
    <property type="entry name" value="SRR1-LIKE PROTEIN"/>
    <property type="match status" value="1"/>
</dbReference>
<dbReference type="GO" id="GO:0005737">
    <property type="term" value="C:cytoplasm"/>
    <property type="evidence" value="ECO:0007669"/>
    <property type="project" value="TreeGrafter"/>
</dbReference>
<accession>A0A8H7Y270</accession>
<sequence>MNAHSFAYSDFIPVKSRKNRNRKGKSSPPLSTLLAALQEQLRQEEWFAQCSRILDSSWSGFSAQKPAVLCLGLGSPSSSLVARVQLAFLTETCKRLDIAADSVSLYDPIFTTEDTALFEELQMNVLSKNRDTESYSLSVPTICFMPHCDIELYDTLLRANWNKEGLSNLFLLGNQLQEYLDNKPASVLETSVPFLLRAAPALDSQPFPIASAWPTAFNNMSAQCVSQSRPGIVDLLLAAPASAAAAGASSKPEKDNSSEETLEGESCRGILESARASSPRPT</sequence>
<evidence type="ECO:0000256" key="2">
    <source>
        <dbReference type="SAM" id="MobiDB-lite"/>
    </source>
</evidence>
<organism evidence="4">
    <name type="scientific">Psilocybe cubensis</name>
    <name type="common">Psychedelic mushroom</name>
    <name type="synonym">Stropharia cubensis</name>
    <dbReference type="NCBI Taxonomy" id="181762"/>
    <lineage>
        <taxon>Eukaryota</taxon>
        <taxon>Fungi</taxon>
        <taxon>Dikarya</taxon>
        <taxon>Basidiomycota</taxon>
        <taxon>Agaricomycotina</taxon>
        <taxon>Agaricomycetes</taxon>
        <taxon>Agaricomycetidae</taxon>
        <taxon>Agaricales</taxon>
        <taxon>Agaricineae</taxon>
        <taxon>Strophariaceae</taxon>
        <taxon>Psilocybe</taxon>
    </lineage>
</organism>
<dbReference type="AlphaFoldDB" id="A0A8H7Y270"/>
<comment type="similarity">
    <text evidence="1">Belongs to the SRR1 family.</text>
</comment>
<gene>
    <name evidence="4" type="ORF">JR316_003528</name>
</gene>
<evidence type="ECO:0000256" key="1">
    <source>
        <dbReference type="ARBA" id="ARBA00009856"/>
    </source>
</evidence>
<protein>
    <recommendedName>
        <fullName evidence="3">SRR1-like domain-containing protein</fullName>
    </recommendedName>
</protein>
<dbReference type="EMBL" id="JAFIQS010000003">
    <property type="protein sequence ID" value="KAG5171442.1"/>
    <property type="molecule type" value="Genomic_DNA"/>
</dbReference>
<dbReference type="OrthoDB" id="551431at2759"/>
<name>A0A8H7Y270_PSICU</name>
<evidence type="ECO:0000259" key="3">
    <source>
        <dbReference type="Pfam" id="PF07985"/>
    </source>
</evidence>
<dbReference type="GO" id="GO:0005634">
    <property type="term" value="C:nucleus"/>
    <property type="evidence" value="ECO:0007669"/>
    <property type="project" value="TreeGrafter"/>
</dbReference>
<dbReference type="InterPro" id="IPR040044">
    <property type="entry name" value="SRR1L"/>
</dbReference>
<evidence type="ECO:0000313" key="4">
    <source>
        <dbReference type="EMBL" id="KAG5171442.1"/>
    </source>
</evidence>
<dbReference type="PANTHER" id="PTHR28626:SF3">
    <property type="entry name" value="SRR1-LIKE PROTEIN"/>
    <property type="match status" value="1"/>
</dbReference>
<dbReference type="InterPro" id="IPR012942">
    <property type="entry name" value="SRR1-like"/>
</dbReference>
<feature type="region of interest" description="Disordered" evidence="2">
    <location>
        <begin position="244"/>
        <end position="282"/>
    </location>
</feature>
<dbReference type="Pfam" id="PF07985">
    <property type="entry name" value="SRR1"/>
    <property type="match status" value="1"/>
</dbReference>
<comment type="caution">
    <text evidence="4">The sequence shown here is derived from an EMBL/GenBank/DDBJ whole genome shotgun (WGS) entry which is preliminary data.</text>
</comment>
<feature type="domain" description="SRR1-like" evidence="3">
    <location>
        <begin position="63"/>
        <end position="223"/>
    </location>
</feature>
<reference evidence="4" key="1">
    <citation type="submission" date="2021-02" db="EMBL/GenBank/DDBJ databases">
        <title>Psilocybe cubensis genome.</title>
        <authorList>
            <person name="Mckernan K.J."/>
            <person name="Crawford S."/>
            <person name="Trippe A."/>
            <person name="Kane L.T."/>
            <person name="Mclaughlin S."/>
        </authorList>
    </citation>
    <scope>NUCLEOTIDE SEQUENCE [LARGE SCALE GENOMIC DNA]</scope>
    <source>
        <strain evidence="4">MGC-MH-2018</strain>
    </source>
</reference>
<proteinExistence type="inferred from homology"/>